<reference evidence="5 6" key="1">
    <citation type="journal article" date="2024" name="BMC Genomics">
        <title>De novo assembly and annotation of Popillia japonica's genome with initial clues to its potential as an invasive pest.</title>
        <authorList>
            <person name="Cucini C."/>
            <person name="Boschi S."/>
            <person name="Funari R."/>
            <person name="Cardaioli E."/>
            <person name="Iannotti N."/>
            <person name="Marturano G."/>
            <person name="Paoli F."/>
            <person name="Bruttini M."/>
            <person name="Carapelli A."/>
            <person name="Frati F."/>
            <person name="Nardi F."/>
        </authorList>
    </citation>
    <scope>NUCLEOTIDE SEQUENCE [LARGE SCALE GENOMIC DNA]</scope>
    <source>
        <strain evidence="5">DMR45628</strain>
    </source>
</reference>
<dbReference type="Gene3D" id="1.10.10.60">
    <property type="entry name" value="Homeodomain-like"/>
    <property type="match status" value="2"/>
</dbReference>
<dbReference type="GO" id="GO:0005634">
    <property type="term" value="C:nucleus"/>
    <property type="evidence" value="ECO:0007669"/>
    <property type="project" value="UniProtKB-SubCell"/>
</dbReference>
<keyword evidence="2 5" id="KW-0238">DNA-binding</keyword>
<dbReference type="Pfam" id="PF03221">
    <property type="entry name" value="HTH_Tnp_Tc5"/>
    <property type="match status" value="1"/>
</dbReference>
<keyword evidence="6" id="KW-1185">Reference proteome</keyword>
<dbReference type="Proteomes" id="UP001458880">
    <property type="component" value="Unassembled WGS sequence"/>
</dbReference>
<name>A0AAW1LSQ1_POPJA</name>
<evidence type="ECO:0000256" key="2">
    <source>
        <dbReference type="ARBA" id="ARBA00023125"/>
    </source>
</evidence>
<feature type="domain" description="HTH CENPB-type" evidence="4">
    <location>
        <begin position="65"/>
        <end position="124"/>
    </location>
</feature>
<dbReference type="InterPro" id="IPR009057">
    <property type="entry name" value="Homeodomain-like_sf"/>
</dbReference>
<gene>
    <name evidence="5" type="ORF">QE152_g11026</name>
</gene>
<keyword evidence="3" id="KW-0539">Nucleus</keyword>
<dbReference type="PANTHER" id="PTHR19303:SF36">
    <property type="entry name" value="TIGGER TRANSPOSABLE ELEMENT-DERIVED PROTEIN 3"/>
    <property type="match status" value="1"/>
</dbReference>
<protein>
    <submittedName>
        <fullName evidence="5">CENP-B N-terminal DNA-binding domain</fullName>
    </submittedName>
</protein>
<dbReference type="SUPFAM" id="SSF46689">
    <property type="entry name" value="Homeodomain-like"/>
    <property type="match status" value="2"/>
</dbReference>
<comment type="caution">
    <text evidence="5">The sequence shown here is derived from an EMBL/GenBank/DDBJ whole genome shotgun (WGS) entry which is preliminary data.</text>
</comment>
<dbReference type="InterPro" id="IPR006600">
    <property type="entry name" value="HTH_CenpB_DNA-bd_dom"/>
</dbReference>
<proteinExistence type="predicted"/>
<dbReference type="InterPro" id="IPR007889">
    <property type="entry name" value="HTH_Psq"/>
</dbReference>
<comment type="subcellular location">
    <subcellularLocation>
        <location evidence="1">Nucleus</location>
    </subcellularLocation>
</comment>
<evidence type="ECO:0000256" key="1">
    <source>
        <dbReference type="ARBA" id="ARBA00004123"/>
    </source>
</evidence>
<evidence type="ECO:0000313" key="5">
    <source>
        <dbReference type="EMBL" id="KAK9737042.1"/>
    </source>
</evidence>
<sequence>MASSSVKRKDLTLREKVEVIKYVNKMKCRQSEVAKKYEISQAQLCKLLKRKYYVLTDWRENLKLTQKRKRSGKELQVEGDLMEWFRERRARNVPICGPILKEKAEQIAERSGKSEFKATNGWFC</sequence>
<evidence type="ECO:0000256" key="3">
    <source>
        <dbReference type="ARBA" id="ARBA00023242"/>
    </source>
</evidence>
<dbReference type="Pfam" id="PF04218">
    <property type="entry name" value="CENP-B_N"/>
    <property type="match status" value="1"/>
</dbReference>
<evidence type="ECO:0000313" key="6">
    <source>
        <dbReference type="Proteomes" id="UP001458880"/>
    </source>
</evidence>
<dbReference type="GO" id="GO:0003677">
    <property type="term" value="F:DNA binding"/>
    <property type="evidence" value="ECO:0007669"/>
    <property type="project" value="UniProtKB-KW"/>
</dbReference>
<dbReference type="InterPro" id="IPR050863">
    <property type="entry name" value="CenT-Element_Derived"/>
</dbReference>
<dbReference type="PROSITE" id="PS51253">
    <property type="entry name" value="HTH_CENPB"/>
    <property type="match status" value="1"/>
</dbReference>
<dbReference type="AlphaFoldDB" id="A0AAW1LSQ1"/>
<dbReference type="PANTHER" id="PTHR19303">
    <property type="entry name" value="TRANSPOSON"/>
    <property type="match status" value="1"/>
</dbReference>
<organism evidence="5 6">
    <name type="scientific">Popillia japonica</name>
    <name type="common">Japanese beetle</name>
    <dbReference type="NCBI Taxonomy" id="7064"/>
    <lineage>
        <taxon>Eukaryota</taxon>
        <taxon>Metazoa</taxon>
        <taxon>Ecdysozoa</taxon>
        <taxon>Arthropoda</taxon>
        <taxon>Hexapoda</taxon>
        <taxon>Insecta</taxon>
        <taxon>Pterygota</taxon>
        <taxon>Neoptera</taxon>
        <taxon>Endopterygota</taxon>
        <taxon>Coleoptera</taxon>
        <taxon>Polyphaga</taxon>
        <taxon>Scarabaeiformia</taxon>
        <taxon>Scarabaeidae</taxon>
        <taxon>Rutelinae</taxon>
        <taxon>Popillia</taxon>
    </lineage>
</organism>
<accession>A0AAW1LSQ1</accession>
<dbReference type="EMBL" id="JASPKY010000105">
    <property type="protein sequence ID" value="KAK9737042.1"/>
    <property type="molecule type" value="Genomic_DNA"/>
</dbReference>
<evidence type="ECO:0000259" key="4">
    <source>
        <dbReference type="PROSITE" id="PS51253"/>
    </source>
</evidence>